<sequence>MARLAESSVVIALRDTQWDIAQAHGCKPDLFVSLSGNTDKKLGDVKFSRDEKFYLIEAKSTSVEIWEEWQRGSSTPRKHAHRKVREIIEGLPGKSSPDYLNLFNISLAAHHFLYYSFAAGEHELAMEPYALATQIRGGFEENEGAEYGVTRTDQQKLRLLRGLRASKKFELFDCIFSKKISRFLIQQLYQKTVEIHEVSPPNTIISLGVPLKQFQIYVDFLCDGKTEEIETLIKTTSGKLIAFSGKTNSLHKLVASFQEIEPNPNAKLKSELK</sequence>
<dbReference type="Proteomes" id="UP000195877">
    <property type="component" value="Chromosome 1"/>
</dbReference>
<evidence type="ECO:0000313" key="1">
    <source>
        <dbReference type="EMBL" id="SMQ98911.1"/>
    </source>
</evidence>
<name>A0ABY1RNP5_9XANT</name>
<organism evidence="1 2">
    <name type="scientific">Xanthomonas fragariae</name>
    <dbReference type="NCBI Taxonomy" id="48664"/>
    <lineage>
        <taxon>Bacteria</taxon>
        <taxon>Pseudomonadati</taxon>
        <taxon>Pseudomonadota</taxon>
        <taxon>Gammaproteobacteria</taxon>
        <taxon>Lysobacterales</taxon>
        <taxon>Lysobacteraceae</taxon>
        <taxon>Xanthomonas</taxon>
    </lineage>
</organism>
<reference evidence="1 2" key="1">
    <citation type="submission" date="2017-05" db="EMBL/GenBank/DDBJ databases">
        <authorList>
            <person name="Blom J."/>
        </authorList>
    </citation>
    <scope>NUCLEOTIDE SEQUENCE [LARGE SCALE GENOMIC DNA]</scope>
    <source>
        <strain evidence="1">PD885</strain>
    </source>
</reference>
<dbReference type="GeneID" id="61896355"/>
<proteinExistence type="predicted"/>
<evidence type="ECO:0000313" key="2">
    <source>
        <dbReference type="Proteomes" id="UP000195877"/>
    </source>
</evidence>
<dbReference type="EMBL" id="LT853882">
    <property type="protein sequence ID" value="SMQ98911.1"/>
    <property type="molecule type" value="Genomic_DNA"/>
</dbReference>
<gene>
    <name evidence="1" type="ORF">PD885_01666</name>
</gene>
<accession>A0ABY1RNP5</accession>
<dbReference type="RefSeq" id="WP_145954096.1">
    <property type="nucleotide sequence ID" value="NZ_CP127378.1"/>
</dbReference>
<protein>
    <submittedName>
        <fullName evidence="1">Uncharacterized protein</fullName>
    </submittedName>
</protein>
<keyword evidence="2" id="KW-1185">Reference proteome</keyword>